<dbReference type="InterPro" id="IPR004304">
    <property type="entry name" value="FmdA_AmdA"/>
</dbReference>
<name>A0ABP7CCM3_9MICC</name>
<dbReference type="Pfam" id="PF03069">
    <property type="entry name" value="FmdA_AmdA"/>
    <property type="match status" value="1"/>
</dbReference>
<proteinExistence type="predicted"/>
<reference evidence="2" key="1">
    <citation type="journal article" date="2019" name="Int. J. Syst. Evol. Microbiol.">
        <title>The Global Catalogue of Microorganisms (GCM) 10K type strain sequencing project: providing services to taxonomists for standard genome sequencing and annotation.</title>
        <authorList>
            <consortium name="The Broad Institute Genomics Platform"/>
            <consortium name="The Broad Institute Genome Sequencing Center for Infectious Disease"/>
            <person name="Wu L."/>
            <person name="Ma J."/>
        </authorList>
    </citation>
    <scope>NUCLEOTIDE SEQUENCE [LARGE SCALE GENOMIC DNA]</scope>
    <source>
        <strain evidence="2">JCM 30742</strain>
    </source>
</reference>
<evidence type="ECO:0000313" key="2">
    <source>
        <dbReference type="Proteomes" id="UP001500752"/>
    </source>
</evidence>
<dbReference type="PANTHER" id="PTHR31891">
    <property type="entry name" value="FORMAMIDASE C869.04-RELATED"/>
    <property type="match status" value="1"/>
</dbReference>
<dbReference type="RefSeq" id="WP_345150806.1">
    <property type="nucleotide sequence ID" value="NZ_BAABEO010000015.1"/>
</dbReference>
<keyword evidence="2" id="KW-1185">Reference proteome</keyword>
<sequence>MRSFPMLNDMQRAGHEHASASFTANAAPVLEVGQGEPFRLDARSLLTGGLFESTGEYEKLSIPVTGPVAVRGANPGDALRVDVHEIRIDSRGAMVTLPGRGGFSGTLDRAGHVVEIVDGMVRFGDGITIPVRPMVGKIGVAPDGPSPNSSTVGFHGGNMDCKDVVAGSAVILPVQVPGALLFAGDLHAVQGDGECSLTAVEVEGSVVLSCRVLPNASLQRPVVLSGGSVITIGDGDDLDEAARHALDDMLALVVADRGWPREKAAMLLSAAADVAVSQLVNARASVKVTLAERYFLSPPFAATTPDTMNA</sequence>
<organism evidence="1 2">
    <name type="scientific">Arthrobacter ginkgonis</name>
    <dbReference type="NCBI Taxonomy" id="1630594"/>
    <lineage>
        <taxon>Bacteria</taxon>
        <taxon>Bacillati</taxon>
        <taxon>Actinomycetota</taxon>
        <taxon>Actinomycetes</taxon>
        <taxon>Micrococcales</taxon>
        <taxon>Micrococcaceae</taxon>
        <taxon>Arthrobacter</taxon>
    </lineage>
</organism>
<protein>
    <submittedName>
        <fullName evidence="1">Acetamidase/formamidase family protein</fullName>
    </submittedName>
</protein>
<dbReference type="SUPFAM" id="SSF141130">
    <property type="entry name" value="Acetamidase/Formamidase-like"/>
    <property type="match status" value="1"/>
</dbReference>
<comment type="caution">
    <text evidence="1">The sequence shown here is derived from an EMBL/GenBank/DDBJ whole genome shotgun (WGS) entry which is preliminary data.</text>
</comment>
<dbReference type="Proteomes" id="UP001500752">
    <property type="component" value="Unassembled WGS sequence"/>
</dbReference>
<dbReference type="PANTHER" id="PTHR31891:SF1">
    <property type="entry name" value="FORMAMIDASE C869.04-RELATED"/>
    <property type="match status" value="1"/>
</dbReference>
<accession>A0ABP7CCM3</accession>
<dbReference type="Gene3D" id="3.10.28.20">
    <property type="entry name" value="Acetamidase/Formamidase-like domains"/>
    <property type="match status" value="1"/>
</dbReference>
<dbReference type="EMBL" id="BAABEO010000015">
    <property type="protein sequence ID" value="GAA3684129.1"/>
    <property type="molecule type" value="Genomic_DNA"/>
</dbReference>
<dbReference type="Gene3D" id="2.40.10.120">
    <property type="match status" value="1"/>
</dbReference>
<dbReference type="Gene3D" id="2.60.120.580">
    <property type="entry name" value="Acetamidase/Formamidase-like domains"/>
    <property type="match status" value="1"/>
</dbReference>
<gene>
    <name evidence="1" type="ORF">GCM10023081_22260</name>
</gene>
<evidence type="ECO:0000313" key="1">
    <source>
        <dbReference type="EMBL" id="GAA3684129.1"/>
    </source>
</evidence>